<evidence type="ECO:0000313" key="1">
    <source>
        <dbReference type="EMBL" id="KAJ1886048.1"/>
    </source>
</evidence>
<sequence>MTDQHDQNAQPLLTLYLVRHGETEVNRRNCVQGKRIDPPLNERGQIQAMYTGKRFKNIAVDWVVTSEALRAKETGAAISNHHINAPVSHFGALNELEFGDLEGTHVTAGYNDLIIRWDVDHNTDLAAPGAQGESPADCERRAMPCMVDIVQQAVAEGRRHVCVVVHSRLIQIVLASMLDGSLATMDAYKQKKAAVNVVDVLRRLGSSMWPLKCVAREVSSVTHLPEDVVSRVSSATSLNSRNPKDERIRFETDASGILVLKHL</sequence>
<dbReference type="Proteomes" id="UP001150581">
    <property type="component" value="Unassembled WGS sequence"/>
</dbReference>
<reference evidence="1" key="1">
    <citation type="submission" date="2022-07" db="EMBL/GenBank/DDBJ databases">
        <title>Phylogenomic reconstructions and comparative analyses of Kickxellomycotina fungi.</title>
        <authorList>
            <person name="Reynolds N.K."/>
            <person name="Stajich J.E."/>
            <person name="Barry K."/>
            <person name="Grigoriev I.V."/>
            <person name="Crous P."/>
            <person name="Smith M.E."/>
        </authorList>
    </citation>
    <scope>NUCLEOTIDE SEQUENCE</scope>
    <source>
        <strain evidence="1">Benny 63K</strain>
    </source>
</reference>
<keyword evidence="2" id="KW-1185">Reference proteome</keyword>
<organism evidence="1 2">
    <name type="scientific">Kickxella alabastrina</name>
    <dbReference type="NCBI Taxonomy" id="61397"/>
    <lineage>
        <taxon>Eukaryota</taxon>
        <taxon>Fungi</taxon>
        <taxon>Fungi incertae sedis</taxon>
        <taxon>Zoopagomycota</taxon>
        <taxon>Kickxellomycotina</taxon>
        <taxon>Kickxellomycetes</taxon>
        <taxon>Kickxellales</taxon>
        <taxon>Kickxellaceae</taxon>
        <taxon>Kickxella</taxon>
    </lineage>
</organism>
<proteinExistence type="predicted"/>
<name>A0ACC1I5Z3_9FUNG</name>
<dbReference type="EMBL" id="JANBPG010002366">
    <property type="protein sequence ID" value="KAJ1886048.1"/>
    <property type="molecule type" value="Genomic_DNA"/>
</dbReference>
<accession>A0ACC1I5Z3</accession>
<evidence type="ECO:0000313" key="2">
    <source>
        <dbReference type="Proteomes" id="UP001150581"/>
    </source>
</evidence>
<comment type="caution">
    <text evidence="1">The sequence shown here is derived from an EMBL/GenBank/DDBJ whole genome shotgun (WGS) entry which is preliminary data.</text>
</comment>
<protein>
    <submittedName>
        <fullName evidence="1">Uncharacterized protein</fullName>
    </submittedName>
</protein>
<gene>
    <name evidence="1" type="ORF">LPJ66_009824</name>
</gene>